<evidence type="ECO:0000256" key="7">
    <source>
        <dbReference type="ARBA" id="ARBA00023163"/>
    </source>
</evidence>
<dbReference type="PROSITE" id="PS50888">
    <property type="entry name" value="BHLH"/>
    <property type="match status" value="1"/>
</dbReference>
<accession>A0AA96HBQ3</accession>
<keyword evidence="3" id="KW-0832">Ubl conjugation</keyword>
<sequence length="693" mass="77175">MDDHKSKTKRRYSVKRREKAKEAARTRRDIENELYQSMISLLPLESNIIKRNYCQALRISIAFIQLCHIKQLNEQSKHHLQPIFKREAIDAEPSILEALHGFFIIVSSCGNVTFVTDTVSHSLGIPQGVILGSNLYEYVHESDVKELRSILGQEDGHGGSSSSVRFLCRLRCTLSSKGSVSNIKSAPYRVIQFIGRHVSLPSGTYVMALCQPLIHPSNIEIPLEHGTFLTRHKASMTFTYCDDRMKDLVGFTRDDVLGKSVYEYHHTADHHIITKAHQDLLSKGESVSEAYRFLAKHGGYVSIISHSTLIYHDFTQQPECVVSIYFVLSGVQCPELILSHVQVPPVKSKLPLTNSQTQNKTATIDKECDKREITKPAIVEMTKVSSSKPGGQMKENFTITRSVTSMEALLGERGPTLPKGRDMKLWNKLPKYGIFGGMKMPIGATESVLMQTTVAPLTNTRFNLPNKLNLNQPMASPPSLHKHDIEMTSPLKSVAQPSAINPLPNVEQQLDQEMTSLSPLNHKGDHIAIPTTDKESTHHHNGTLSPSLSAHNSPTSPLPLESSADMRVESPSSVYPTSSSSSQFNCSSPDLVMSQFDPDVSLCDLQTLLTRNARRAPKVAKRQARCSVLKQLLLHGTTRMHGDDYSDKSKASLSQVTSRIKTVYSPLKPVDYDVYTPTQDTLLYGQQLLDALD</sequence>
<keyword evidence="8" id="KW-0539">Nucleus</keyword>
<feature type="region of interest" description="Disordered" evidence="10">
    <location>
        <begin position="1"/>
        <end position="25"/>
    </location>
</feature>
<evidence type="ECO:0000256" key="3">
    <source>
        <dbReference type="ARBA" id="ARBA00022843"/>
    </source>
</evidence>
<dbReference type="InterPro" id="IPR013655">
    <property type="entry name" value="PAS_fold_3"/>
</dbReference>
<evidence type="ECO:0000256" key="10">
    <source>
        <dbReference type="SAM" id="MobiDB-lite"/>
    </source>
</evidence>
<feature type="compositionally biased region" description="Polar residues" evidence="10">
    <location>
        <begin position="542"/>
        <end position="555"/>
    </location>
</feature>
<feature type="compositionally biased region" description="Basic residues" evidence="10">
    <location>
        <begin position="1"/>
        <end position="18"/>
    </location>
</feature>
<dbReference type="Pfam" id="PF00989">
    <property type="entry name" value="PAS"/>
    <property type="match status" value="1"/>
</dbReference>
<organism evidence="13">
    <name type="scientific">Macellomenia sp</name>
    <dbReference type="NCBI Taxonomy" id="3077341"/>
    <lineage>
        <taxon>Eukaryota</taxon>
        <taxon>Metazoa</taxon>
        <taxon>Spiralia</taxon>
        <taxon>Lophotrochozoa</taxon>
        <taxon>Mollusca</taxon>
        <taxon>Aplacophora</taxon>
        <taxon>Solenogastres</taxon>
        <taxon>Pholidoskepia</taxon>
        <taxon>Macellomeniidae</taxon>
        <taxon>Macellomenia</taxon>
    </lineage>
</organism>
<proteinExistence type="evidence at transcript level"/>
<dbReference type="Pfam" id="PF08447">
    <property type="entry name" value="PAS_3"/>
    <property type="match status" value="1"/>
</dbReference>
<dbReference type="SUPFAM" id="SSF55785">
    <property type="entry name" value="PYP-like sensor domain (PAS domain)"/>
    <property type="match status" value="2"/>
</dbReference>
<dbReference type="InterPro" id="IPR000014">
    <property type="entry name" value="PAS"/>
</dbReference>
<evidence type="ECO:0000313" key="13">
    <source>
        <dbReference type="EMBL" id="WNN25259.1"/>
    </source>
</evidence>
<reference evidence="13" key="1">
    <citation type="journal article" date="2023" name="Geobiology">
        <title>Divergence time estimates for the hypoxia-inducible factor-1 alpha (HIF1a) reveal an ancient emergence of animals in low-oxygen environments.</title>
        <authorList>
            <person name="Belato F.A."/>
            <person name="Mello B."/>
            <person name="Coates C.J."/>
            <person name="Halanych K.M."/>
            <person name="Brown F.D."/>
            <person name="Morandini A.C."/>
            <person name="Leme J.M."/>
            <person name="Trindade R.I.F."/>
            <person name="Costa-Paiva E.M."/>
        </authorList>
    </citation>
    <scope>NUCLEOTIDE SEQUENCE</scope>
    <source>
        <strain evidence="13">Mace1</strain>
    </source>
</reference>
<dbReference type="InterPro" id="IPR013767">
    <property type="entry name" value="PAS_fold"/>
</dbReference>
<feature type="compositionally biased region" description="Low complexity" evidence="10">
    <location>
        <begin position="570"/>
        <end position="583"/>
    </location>
</feature>
<dbReference type="GO" id="GO:0071456">
    <property type="term" value="P:cellular response to hypoxia"/>
    <property type="evidence" value="ECO:0007669"/>
    <property type="project" value="TreeGrafter"/>
</dbReference>
<evidence type="ECO:0000256" key="6">
    <source>
        <dbReference type="ARBA" id="ARBA00023159"/>
    </source>
</evidence>
<dbReference type="GO" id="GO:0000977">
    <property type="term" value="F:RNA polymerase II transcription regulatory region sequence-specific DNA binding"/>
    <property type="evidence" value="ECO:0007669"/>
    <property type="project" value="TreeGrafter"/>
</dbReference>
<feature type="domain" description="PAS" evidence="11">
    <location>
        <begin position="95"/>
        <end position="151"/>
    </location>
</feature>
<keyword evidence="9" id="KW-0379">Hydroxylation</keyword>
<evidence type="ECO:0000259" key="11">
    <source>
        <dbReference type="PROSITE" id="PS50112"/>
    </source>
</evidence>
<name>A0AA96HBQ3_9MOLL</name>
<dbReference type="CDD" id="cd00130">
    <property type="entry name" value="PAS"/>
    <property type="match status" value="2"/>
</dbReference>
<evidence type="ECO:0000256" key="8">
    <source>
        <dbReference type="ARBA" id="ARBA00023242"/>
    </source>
</evidence>
<feature type="domain" description="PAS" evidence="11">
    <location>
        <begin position="238"/>
        <end position="284"/>
    </location>
</feature>
<dbReference type="EMBL" id="OQ354994">
    <property type="protein sequence ID" value="WNN25259.1"/>
    <property type="molecule type" value="mRNA"/>
</dbReference>
<dbReference type="GO" id="GO:0046983">
    <property type="term" value="F:protein dimerization activity"/>
    <property type="evidence" value="ECO:0007669"/>
    <property type="project" value="InterPro"/>
</dbReference>
<dbReference type="SMART" id="SM00091">
    <property type="entry name" value="PAS"/>
    <property type="match status" value="2"/>
</dbReference>
<dbReference type="PROSITE" id="PS50112">
    <property type="entry name" value="PAS"/>
    <property type="match status" value="2"/>
</dbReference>
<keyword evidence="2" id="KW-0677">Repeat</keyword>
<dbReference type="GO" id="GO:0005634">
    <property type="term" value="C:nucleus"/>
    <property type="evidence" value="ECO:0007669"/>
    <property type="project" value="UniProtKB-SubCell"/>
</dbReference>
<keyword evidence="6" id="KW-0010">Activator</keyword>
<keyword evidence="5" id="KW-0238">DNA-binding</keyword>
<dbReference type="InterPro" id="IPR035965">
    <property type="entry name" value="PAS-like_dom_sf"/>
</dbReference>
<evidence type="ECO:0000256" key="2">
    <source>
        <dbReference type="ARBA" id="ARBA00022737"/>
    </source>
</evidence>
<dbReference type="AlphaFoldDB" id="A0AA96HBQ3"/>
<dbReference type="FunFam" id="3.30.450.20:FF:000015">
    <property type="entry name" value="Hypoxia-inducible factor 1-alpha isoform 1"/>
    <property type="match status" value="1"/>
</dbReference>
<feature type="domain" description="BHLH" evidence="12">
    <location>
        <begin position="15"/>
        <end position="67"/>
    </location>
</feature>
<dbReference type="GO" id="GO:0000981">
    <property type="term" value="F:DNA-binding transcription factor activity, RNA polymerase II-specific"/>
    <property type="evidence" value="ECO:0007669"/>
    <property type="project" value="TreeGrafter"/>
</dbReference>
<dbReference type="PANTHER" id="PTHR23043">
    <property type="entry name" value="HYPOXIA-INDUCIBLE FACTOR 1 ALPHA"/>
    <property type="match status" value="1"/>
</dbReference>
<dbReference type="Gene3D" id="3.30.450.20">
    <property type="entry name" value="PAS domain"/>
    <property type="match status" value="2"/>
</dbReference>
<evidence type="ECO:0000259" key="12">
    <source>
        <dbReference type="PROSITE" id="PS50888"/>
    </source>
</evidence>
<keyword evidence="4" id="KW-0805">Transcription regulation</keyword>
<evidence type="ECO:0000256" key="1">
    <source>
        <dbReference type="ARBA" id="ARBA00004123"/>
    </source>
</evidence>
<evidence type="ECO:0000256" key="4">
    <source>
        <dbReference type="ARBA" id="ARBA00023015"/>
    </source>
</evidence>
<dbReference type="PANTHER" id="PTHR23043:SF17">
    <property type="entry name" value="PROTEIN SIMILAR"/>
    <property type="match status" value="1"/>
</dbReference>
<comment type="subcellular location">
    <subcellularLocation>
        <location evidence="1">Nucleus</location>
    </subcellularLocation>
</comment>
<feature type="region of interest" description="Disordered" evidence="10">
    <location>
        <begin position="518"/>
        <end position="583"/>
    </location>
</feature>
<dbReference type="InterPro" id="IPR011598">
    <property type="entry name" value="bHLH_dom"/>
</dbReference>
<protein>
    <submittedName>
        <fullName evidence="13">Hypoxia-inducible factor 1</fullName>
    </submittedName>
</protein>
<evidence type="ECO:0000256" key="9">
    <source>
        <dbReference type="ARBA" id="ARBA00023278"/>
    </source>
</evidence>
<evidence type="ECO:0000256" key="5">
    <source>
        <dbReference type="ARBA" id="ARBA00023125"/>
    </source>
</evidence>
<keyword evidence="7" id="KW-0804">Transcription</keyword>
<feature type="compositionally biased region" description="Basic and acidic residues" evidence="10">
    <location>
        <begin position="522"/>
        <end position="538"/>
    </location>
</feature>